<reference evidence="7" key="1">
    <citation type="journal article" date="2022" name="Front. Microbiol.">
        <title>Genome-based taxonomic rearrangement of Oceanobacter-related bacteria including the description of Thalassolituus hydrocarbonoclasticus sp. nov. and Thalassolituus pacificus sp. nov. and emended description of the genus Thalassolituus.</title>
        <authorList>
            <person name="Dong C."/>
            <person name="Wei L."/>
            <person name="Wang J."/>
            <person name="Lai Q."/>
            <person name="Huang Z."/>
            <person name="Shao Z."/>
        </authorList>
    </citation>
    <scope>NUCLEOTIDE SEQUENCE</scope>
    <source>
        <strain evidence="7">59MF3M-4</strain>
    </source>
</reference>
<evidence type="ECO:0000256" key="1">
    <source>
        <dbReference type="ARBA" id="ARBA00022475"/>
    </source>
</evidence>
<dbReference type="Pfam" id="PF06305">
    <property type="entry name" value="LapA_dom"/>
    <property type="match status" value="1"/>
</dbReference>
<dbReference type="AlphaFoldDB" id="A0A9X2WDZ1"/>
<gene>
    <name evidence="7" type="ORF">NYR02_05985</name>
</gene>
<evidence type="ECO:0000256" key="5">
    <source>
        <dbReference type="SAM" id="Phobius"/>
    </source>
</evidence>
<dbReference type="EMBL" id="JAOANI010000014">
    <property type="protein sequence ID" value="MCT7358568.1"/>
    <property type="molecule type" value="Genomic_DNA"/>
</dbReference>
<evidence type="ECO:0000256" key="3">
    <source>
        <dbReference type="ARBA" id="ARBA00022989"/>
    </source>
</evidence>
<keyword evidence="2 5" id="KW-0812">Transmembrane</keyword>
<keyword evidence="3 5" id="KW-1133">Transmembrane helix</keyword>
<keyword evidence="4 5" id="KW-0472">Membrane</keyword>
<evidence type="ECO:0000313" key="7">
    <source>
        <dbReference type="EMBL" id="MCT7358568.1"/>
    </source>
</evidence>
<keyword evidence="8" id="KW-1185">Reference proteome</keyword>
<comment type="caution">
    <text evidence="7">The sequence shown here is derived from an EMBL/GenBank/DDBJ whole genome shotgun (WGS) entry which is preliminary data.</text>
</comment>
<evidence type="ECO:0000259" key="6">
    <source>
        <dbReference type="Pfam" id="PF06305"/>
    </source>
</evidence>
<evidence type="ECO:0000313" key="8">
    <source>
        <dbReference type="Proteomes" id="UP001147830"/>
    </source>
</evidence>
<evidence type="ECO:0000256" key="4">
    <source>
        <dbReference type="ARBA" id="ARBA00023136"/>
    </source>
</evidence>
<dbReference type="Proteomes" id="UP001147830">
    <property type="component" value="Unassembled WGS sequence"/>
</dbReference>
<name>A0A9X2WDZ1_9GAMM</name>
<feature type="domain" description="Lipopolysaccharide assembly protein A" evidence="6">
    <location>
        <begin position="26"/>
        <end position="89"/>
    </location>
</feature>
<reference evidence="7" key="2">
    <citation type="submission" date="2022-08" db="EMBL/GenBank/DDBJ databases">
        <authorList>
            <person name="Dong C."/>
        </authorList>
    </citation>
    <scope>NUCLEOTIDE SEQUENCE</scope>
    <source>
        <strain evidence="7">59MF3M-4</strain>
    </source>
</reference>
<sequence length="93" mass="10055">MKTLKVGLSVVLFIAVLAYTLAFAAQNSLLVELNFLIGSPIAMPVSLWMGAVLLLGAVAGLLSGIVINARQKLQLRQLRKELADTKQRLNKLP</sequence>
<organism evidence="7 8">
    <name type="scientific">Thalassolituus pacificus</name>
    <dbReference type="NCBI Taxonomy" id="2975440"/>
    <lineage>
        <taxon>Bacteria</taxon>
        <taxon>Pseudomonadati</taxon>
        <taxon>Pseudomonadota</taxon>
        <taxon>Gammaproteobacteria</taxon>
        <taxon>Oceanospirillales</taxon>
        <taxon>Oceanospirillaceae</taxon>
        <taxon>Thalassolituus</taxon>
    </lineage>
</organism>
<dbReference type="InterPro" id="IPR010445">
    <property type="entry name" value="LapA_dom"/>
</dbReference>
<proteinExistence type="predicted"/>
<evidence type="ECO:0000256" key="2">
    <source>
        <dbReference type="ARBA" id="ARBA00022692"/>
    </source>
</evidence>
<accession>A0A9X2WDZ1</accession>
<dbReference type="GO" id="GO:0005886">
    <property type="term" value="C:plasma membrane"/>
    <property type="evidence" value="ECO:0007669"/>
    <property type="project" value="InterPro"/>
</dbReference>
<feature type="transmembrane region" description="Helical" evidence="5">
    <location>
        <begin position="48"/>
        <end position="69"/>
    </location>
</feature>
<dbReference type="RefSeq" id="WP_260975470.1">
    <property type="nucleotide sequence ID" value="NZ_JAOANI010000014.1"/>
</dbReference>
<keyword evidence="1" id="KW-1003">Cell membrane</keyword>
<protein>
    <submittedName>
        <fullName evidence="7">Lipopolysaccharide assembly protein LapA domain-containing protein</fullName>
    </submittedName>
</protein>